<evidence type="ECO:0000313" key="11">
    <source>
        <dbReference type="Proteomes" id="UP001597263"/>
    </source>
</evidence>
<comment type="catalytic activity">
    <reaction evidence="6">
        <text>3-phosphoshikimate + phosphoenolpyruvate = 5-O-(1-carboxyvinyl)-3-phosphoshikimate + phosphate</text>
        <dbReference type="Rhea" id="RHEA:21256"/>
        <dbReference type="ChEBI" id="CHEBI:43474"/>
        <dbReference type="ChEBI" id="CHEBI:57701"/>
        <dbReference type="ChEBI" id="CHEBI:58702"/>
        <dbReference type="ChEBI" id="CHEBI:145989"/>
        <dbReference type="EC" id="2.5.1.19"/>
    </reaction>
    <physiologicalReaction direction="left-to-right" evidence="6">
        <dbReference type="Rhea" id="RHEA:21257"/>
    </physiologicalReaction>
</comment>
<dbReference type="GO" id="GO:0003866">
    <property type="term" value="F:3-phosphoshikimate 1-carboxyvinyltransferase activity"/>
    <property type="evidence" value="ECO:0007669"/>
    <property type="project" value="UniProtKB-EC"/>
</dbReference>
<dbReference type="EC" id="2.5.1.19" evidence="7"/>
<dbReference type="InterPro" id="IPR013792">
    <property type="entry name" value="RNA3'P_cycl/enolpyr_Trfase_a/b"/>
</dbReference>
<evidence type="ECO:0000256" key="6">
    <source>
        <dbReference type="ARBA" id="ARBA00044633"/>
    </source>
</evidence>
<feature type="binding site" evidence="7">
    <location>
        <position position="33"/>
    </location>
    <ligand>
        <name>3-phosphoshikimate</name>
        <dbReference type="ChEBI" id="CHEBI:145989"/>
    </ligand>
</feature>
<evidence type="ECO:0000256" key="8">
    <source>
        <dbReference type="SAM" id="MobiDB-lite"/>
    </source>
</evidence>
<dbReference type="Proteomes" id="UP001597263">
    <property type="component" value="Unassembled WGS sequence"/>
</dbReference>
<evidence type="ECO:0000313" key="10">
    <source>
        <dbReference type="EMBL" id="MFD1228214.1"/>
    </source>
</evidence>
<comment type="pathway">
    <text evidence="1 7">Metabolic intermediate biosynthesis; chorismate biosynthesis; chorismate from D-erythrose 4-phosphate and phosphoenolpyruvate: step 6/7.</text>
</comment>
<dbReference type="PIRSF" id="PIRSF000505">
    <property type="entry name" value="EPSPS"/>
    <property type="match status" value="1"/>
</dbReference>
<comment type="function">
    <text evidence="7">Catalyzes the transfer of the enolpyruvyl moiety of phosphoenolpyruvate (PEP) to the 5-hydroxyl of shikimate-3-phosphate (S3P) to produce enolpyruvyl shikimate-3-phosphate and inorganic phosphate.</text>
</comment>
<feature type="binding site" evidence="7">
    <location>
        <position position="402"/>
    </location>
    <ligand>
        <name>phosphoenolpyruvate</name>
        <dbReference type="ChEBI" id="CHEBI:58702"/>
    </ligand>
</feature>
<dbReference type="Pfam" id="PF00275">
    <property type="entry name" value="EPSP_synthase"/>
    <property type="match status" value="1"/>
</dbReference>
<comment type="subcellular location">
    <subcellularLocation>
        <location evidence="7">Cytoplasm</location>
    </subcellularLocation>
</comment>
<dbReference type="InterPro" id="IPR023193">
    <property type="entry name" value="EPSP_synthase_CS"/>
</dbReference>
<feature type="binding site" evidence="7">
    <location>
        <position position="175"/>
    </location>
    <ligand>
        <name>phosphoenolpyruvate</name>
        <dbReference type="ChEBI" id="CHEBI:58702"/>
    </ligand>
</feature>
<name>A0ABW3V7Z6_9HYPH</name>
<feature type="region of interest" description="Disordered" evidence="8">
    <location>
        <begin position="1"/>
        <end position="25"/>
    </location>
</feature>
<feature type="binding site" evidence="7">
    <location>
        <position position="353"/>
    </location>
    <ligand>
        <name>3-phosphoshikimate</name>
        <dbReference type="ChEBI" id="CHEBI:145989"/>
    </ligand>
</feature>
<dbReference type="RefSeq" id="WP_289384652.1">
    <property type="nucleotide sequence ID" value="NZ_JAUCBM010000001.1"/>
</dbReference>
<dbReference type="InterPro" id="IPR036968">
    <property type="entry name" value="Enolpyruvate_Tfrase_sf"/>
</dbReference>
<sequence length="450" mass="47644">MSHSQVSKPATARRSRDLKGDIRIPGDKSISHRSFMFGGLASGETRISGLLEGEDILATGKAMQAMGAQIRKDGDIWIINGTGNGCLLESETPLDFGNAGTGVRLTMGLVGTYDMKTSFLGDASLTSRPMARVLNPLREMGVQVEAAEGDRLPLTLHGPRTANPIRYRVPMASAQVKSAVLLAGLNTPGVTTVIEPIMTRDHTEKMLQGFGADLSVETDKDGVRHIHIVGQGKLTGQTIDVPGDPSSTAFPLVAALITEGSDLIIRNVLMNPTRTGLITTLQEMGAEIEILDPRLAGGEDVADLRVRSSKLTGITVPVDRAPSMIDEYPVLAIAAAFAEGETIMDGLDELRVKESDRLAAVARGLEANGVDCTEGEMSLTVRGKPSGKGFGGGTVATHLDHRIAMSFLVLGLAAEKPVTVDDATMIATSFPEFMDLMRGLGADITMTKAK</sequence>
<dbReference type="HAMAP" id="MF_00210">
    <property type="entry name" value="EPSP_synth"/>
    <property type="match status" value="1"/>
</dbReference>
<keyword evidence="5 7" id="KW-0057">Aromatic amino acid biosynthesis</keyword>
<dbReference type="NCBIfam" id="TIGR01356">
    <property type="entry name" value="aroA"/>
    <property type="match status" value="1"/>
</dbReference>
<feature type="binding site" evidence="7">
    <location>
        <position position="357"/>
    </location>
    <ligand>
        <name>phosphoenolpyruvate</name>
        <dbReference type="ChEBI" id="CHEBI:58702"/>
    </ligand>
</feature>
<keyword evidence="4 7" id="KW-0808">Transferase</keyword>
<evidence type="ECO:0000256" key="5">
    <source>
        <dbReference type="ARBA" id="ARBA00023141"/>
    </source>
</evidence>
<evidence type="ECO:0000256" key="4">
    <source>
        <dbReference type="ARBA" id="ARBA00022679"/>
    </source>
</evidence>
<comment type="subunit">
    <text evidence="7">Monomer.</text>
</comment>
<feature type="domain" description="Enolpyruvate transferase" evidence="9">
    <location>
        <begin position="15"/>
        <end position="435"/>
    </location>
</feature>
<keyword evidence="7" id="KW-0963">Cytoplasm</keyword>
<feature type="binding site" evidence="7">
    <location>
        <position position="28"/>
    </location>
    <ligand>
        <name>3-phosphoshikimate</name>
        <dbReference type="ChEBI" id="CHEBI:145989"/>
    </ligand>
</feature>
<dbReference type="EMBL" id="JBHTMA010000040">
    <property type="protein sequence ID" value="MFD1228214.1"/>
    <property type="molecule type" value="Genomic_DNA"/>
</dbReference>
<dbReference type="SUPFAM" id="SSF55205">
    <property type="entry name" value="EPT/RTPC-like"/>
    <property type="match status" value="1"/>
</dbReference>
<feature type="binding site" evidence="7">
    <location>
        <position position="100"/>
    </location>
    <ligand>
        <name>phosphoenolpyruvate</name>
        <dbReference type="ChEBI" id="CHEBI:58702"/>
    </ligand>
</feature>
<comment type="caution">
    <text evidence="10">The sequence shown here is derived from an EMBL/GenBank/DDBJ whole genome shotgun (WGS) entry which is preliminary data.</text>
</comment>
<evidence type="ECO:0000256" key="2">
    <source>
        <dbReference type="ARBA" id="ARBA00009948"/>
    </source>
</evidence>
<keyword evidence="3 7" id="KW-0028">Amino-acid biosynthesis</keyword>
<evidence type="ECO:0000256" key="7">
    <source>
        <dbReference type="HAMAP-Rule" id="MF_00210"/>
    </source>
</evidence>
<feature type="binding site" evidence="7">
    <location>
        <position position="29"/>
    </location>
    <ligand>
        <name>3-phosphoshikimate</name>
        <dbReference type="ChEBI" id="CHEBI:145989"/>
    </ligand>
</feature>
<proteinExistence type="inferred from homology"/>
<dbReference type="PANTHER" id="PTHR21090">
    <property type="entry name" value="AROM/DEHYDROQUINATE SYNTHASE"/>
    <property type="match status" value="1"/>
</dbReference>
<protein>
    <recommendedName>
        <fullName evidence="7">3-phosphoshikimate 1-carboxyvinyltransferase</fullName>
        <ecNumber evidence="7">2.5.1.19</ecNumber>
    </recommendedName>
    <alternativeName>
        <fullName evidence="7">5-enolpyruvylshikimate-3-phosphate synthase</fullName>
        <shortName evidence="7">EPSP synthase</shortName>
        <shortName evidence="7">EPSPS</shortName>
    </alternativeName>
</protein>
<feature type="binding site" evidence="7">
    <location>
        <position position="175"/>
    </location>
    <ligand>
        <name>3-phosphoshikimate</name>
        <dbReference type="ChEBI" id="CHEBI:145989"/>
    </ligand>
</feature>
<feature type="binding site" evidence="7">
    <location>
        <position position="326"/>
    </location>
    <ligand>
        <name>3-phosphoshikimate</name>
        <dbReference type="ChEBI" id="CHEBI:145989"/>
    </ligand>
</feature>
<feature type="binding site" evidence="7">
    <location>
        <position position="128"/>
    </location>
    <ligand>
        <name>phosphoenolpyruvate</name>
        <dbReference type="ChEBI" id="CHEBI:58702"/>
    </ligand>
</feature>
<feature type="binding site" evidence="7">
    <location>
        <position position="173"/>
    </location>
    <ligand>
        <name>3-phosphoshikimate</name>
        <dbReference type="ChEBI" id="CHEBI:145989"/>
    </ligand>
</feature>
<dbReference type="PROSITE" id="PS00885">
    <property type="entry name" value="EPSP_SYNTHASE_2"/>
    <property type="match status" value="1"/>
</dbReference>
<gene>
    <name evidence="7 10" type="primary">aroA</name>
    <name evidence="10" type="ORF">ACFQ35_13805</name>
</gene>
<organism evidence="10 11">
    <name type="scientific">Pseudochrobactrum kiredjianiae</name>
    <dbReference type="NCBI Taxonomy" id="386305"/>
    <lineage>
        <taxon>Bacteria</taxon>
        <taxon>Pseudomonadati</taxon>
        <taxon>Pseudomonadota</taxon>
        <taxon>Alphaproteobacteria</taxon>
        <taxon>Hyphomicrobiales</taxon>
        <taxon>Brucellaceae</taxon>
        <taxon>Pseudochrobactrum</taxon>
    </lineage>
</organism>
<feature type="active site" description="Proton acceptor" evidence="7">
    <location>
        <position position="326"/>
    </location>
</feature>
<dbReference type="PROSITE" id="PS00104">
    <property type="entry name" value="EPSP_SYNTHASE_1"/>
    <property type="match status" value="1"/>
</dbReference>
<evidence type="ECO:0000256" key="3">
    <source>
        <dbReference type="ARBA" id="ARBA00022605"/>
    </source>
</evidence>
<dbReference type="PANTHER" id="PTHR21090:SF5">
    <property type="entry name" value="PENTAFUNCTIONAL AROM POLYPEPTIDE"/>
    <property type="match status" value="1"/>
</dbReference>
<keyword evidence="11" id="KW-1185">Reference proteome</keyword>
<dbReference type="InterPro" id="IPR001986">
    <property type="entry name" value="Enolpyruvate_Tfrase_dom"/>
</dbReference>
<comment type="caution">
    <text evidence="7">Lacks conserved residue(s) required for the propagation of feature annotation.</text>
</comment>
<evidence type="ECO:0000259" key="9">
    <source>
        <dbReference type="Pfam" id="PF00275"/>
    </source>
</evidence>
<dbReference type="Gene3D" id="3.65.10.10">
    <property type="entry name" value="Enolpyruvate transferase domain"/>
    <property type="match status" value="2"/>
</dbReference>
<feature type="compositionally biased region" description="Basic and acidic residues" evidence="8">
    <location>
        <begin position="14"/>
        <end position="25"/>
    </location>
</feature>
<reference evidence="11" key="1">
    <citation type="journal article" date="2019" name="Int. J. Syst. Evol. Microbiol.">
        <title>The Global Catalogue of Microorganisms (GCM) 10K type strain sequencing project: providing services to taxonomists for standard genome sequencing and annotation.</title>
        <authorList>
            <consortium name="The Broad Institute Genomics Platform"/>
            <consortium name="The Broad Institute Genome Sequencing Center for Infectious Disease"/>
            <person name="Wu L."/>
            <person name="Ma J."/>
        </authorList>
    </citation>
    <scope>NUCLEOTIDE SEQUENCE [LARGE SCALE GENOMIC DNA]</scope>
    <source>
        <strain evidence="11">CCUG 49584</strain>
    </source>
</reference>
<evidence type="ECO:0000256" key="1">
    <source>
        <dbReference type="ARBA" id="ARBA00004811"/>
    </source>
</evidence>
<comment type="similarity">
    <text evidence="2 7">Belongs to the EPSP synthase family.</text>
</comment>
<accession>A0ABW3V7Z6</accession>
<dbReference type="InterPro" id="IPR006264">
    <property type="entry name" value="EPSP_synthase"/>
</dbReference>
<dbReference type="CDD" id="cd01556">
    <property type="entry name" value="EPSP_synthase"/>
    <property type="match status" value="1"/>
</dbReference>
<feature type="binding site" evidence="7">
    <location>
        <position position="28"/>
    </location>
    <ligand>
        <name>phosphoenolpyruvate</name>
        <dbReference type="ChEBI" id="CHEBI:58702"/>
    </ligand>
</feature>